<evidence type="ECO:0000313" key="3">
    <source>
        <dbReference type="Proteomes" id="UP000011511"/>
    </source>
</evidence>
<accession>L9ZDI8</accession>
<dbReference type="AlphaFoldDB" id="L9ZDI8"/>
<gene>
    <name evidence="2" type="ORF">C485_17932</name>
</gene>
<keyword evidence="1" id="KW-1133">Transmembrane helix</keyword>
<name>L9ZDI8_NATA2</name>
<dbReference type="EMBL" id="AOIK01000043">
    <property type="protein sequence ID" value="ELY83657.1"/>
    <property type="molecule type" value="Genomic_DNA"/>
</dbReference>
<comment type="caution">
    <text evidence="2">The sequence shown here is derived from an EMBL/GenBank/DDBJ whole genome shotgun (WGS) entry which is preliminary data.</text>
</comment>
<dbReference type="RefSeq" id="WP_007110801.1">
    <property type="nucleotide sequence ID" value="NZ_AOIK01000043.1"/>
</dbReference>
<evidence type="ECO:0000256" key="1">
    <source>
        <dbReference type="SAM" id="Phobius"/>
    </source>
</evidence>
<evidence type="ECO:0000313" key="2">
    <source>
        <dbReference type="EMBL" id="ELY83657.1"/>
    </source>
</evidence>
<reference evidence="2 3" key="1">
    <citation type="journal article" date="2014" name="PLoS Genet.">
        <title>Phylogenetically driven sequencing of extremely halophilic archaea reveals strategies for static and dynamic osmo-response.</title>
        <authorList>
            <person name="Becker E.A."/>
            <person name="Seitzer P.M."/>
            <person name="Tritt A."/>
            <person name="Larsen D."/>
            <person name="Krusor M."/>
            <person name="Yao A.I."/>
            <person name="Wu D."/>
            <person name="Madern D."/>
            <person name="Eisen J.A."/>
            <person name="Darling A.E."/>
            <person name="Facciotti M.T."/>
        </authorList>
    </citation>
    <scope>NUCLEOTIDE SEQUENCE [LARGE SCALE GENOMIC DNA]</scope>
    <source>
        <strain evidence="2 3">JCM 12890</strain>
    </source>
</reference>
<proteinExistence type="predicted"/>
<dbReference type="Proteomes" id="UP000011511">
    <property type="component" value="Unassembled WGS sequence"/>
</dbReference>
<sequence>MKVVEKSSVLVLAVVLFSGVAAAEVPELSVSPSNVTESLPAHQVQELEFEFVNEHQDKKIYNVSLEDQPYLNWSENRFHINASQSRTVEAEFYTETPTRVNDSFSVPYYYNQTEGNNTGITFDKNFYPELSFQLSTFYEETNVSLDVFKQNFTLELGESESSVFEVRNDGNETGFNVSYDAEDIRFDPGSDFNLTRDDSRLVKFNVSIPKPSENPTNATNRTYTRTVQVSGENFETRSFSVSVFVPFREYDEVERQEDIVEYLQEIQSFCAQEENQDLPICGGEVVRYQNRTEFINNTPVYQANFTEAERDALIQYANASTEKYSDILERIRLQQNTIRTEQEETRTAIGSNLSQVANATQRNTEAIERLAGQIEQELQEDQREQENRRTFNTILLILFVLLGMAFGGVKMFKIWMEASRDRRM</sequence>
<keyword evidence="1" id="KW-0812">Transmembrane</keyword>
<protein>
    <submittedName>
        <fullName evidence="2">Uncharacterized protein</fullName>
    </submittedName>
</protein>
<keyword evidence="3" id="KW-1185">Reference proteome</keyword>
<feature type="transmembrane region" description="Helical" evidence="1">
    <location>
        <begin position="394"/>
        <end position="415"/>
    </location>
</feature>
<dbReference type="PATRIC" id="fig|1227494.3.peg.3579"/>
<keyword evidence="1" id="KW-0472">Membrane</keyword>
<organism evidence="2 3">
    <name type="scientific">Natrinema altunense (strain JCM 12890 / CGMCC 1.3731 / AJ2)</name>
    <dbReference type="NCBI Taxonomy" id="1227494"/>
    <lineage>
        <taxon>Archaea</taxon>
        <taxon>Methanobacteriati</taxon>
        <taxon>Methanobacteriota</taxon>
        <taxon>Stenosarchaea group</taxon>
        <taxon>Halobacteria</taxon>
        <taxon>Halobacteriales</taxon>
        <taxon>Natrialbaceae</taxon>
        <taxon>Natrinema</taxon>
    </lineage>
</organism>